<accession>A0A2P5CY19</accession>
<dbReference type="OrthoDB" id="1194650at2759"/>
<dbReference type="PANTHER" id="PTHR48449">
    <property type="entry name" value="DUF1985 DOMAIN-CONTAINING PROTEIN"/>
    <property type="match status" value="1"/>
</dbReference>
<evidence type="ECO:0000313" key="1">
    <source>
        <dbReference type="EMBL" id="PON65885.1"/>
    </source>
</evidence>
<keyword evidence="2" id="KW-1185">Reference proteome</keyword>
<dbReference type="EMBL" id="JXTB01000084">
    <property type="protein sequence ID" value="PON65885.1"/>
    <property type="molecule type" value="Genomic_DNA"/>
</dbReference>
<reference evidence="2" key="1">
    <citation type="submission" date="2016-06" db="EMBL/GenBank/DDBJ databases">
        <title>Parallel loss of symbiosis genes in relatives of nitrogen-fixing non-legume Parasponia.</title>
        <authorList>
            <person name="Van Velzen R."/>
            <person name="Holmer R."/>
            <person name="Bu F."/>
            <person name="Rutten L."/>
            <person name="Van Zeijl A."/>
            <person name="Liu W."/>
            <person name="Santuari L."/>
            <person name="Cao Q."/>
            <person name="Sharma T."/>
            <person name="Shen D."/>
            <person name="Roswanjaya Y."/>
            <person name="Wardhani T."/>
            <person name="Kalhor M.S."/>
            <person name="Jansen J."/>
            <person name="Van den Hoogen J."/>
            <person name="Gungor B."/>
            <person name="Hartog M."/>
            <person name="Hontelez J."/>
            <person name="Verver J."/>
            <person name="Yang W.-C."/>
            <person name="Schijlen E."/>
            <person name="Repin R."/>
            <person name="Schilthuizen M."/>
            <person name="Schranz E."/>
            <person name="Heidstra R."/>
            <person name="Miyata K."/>
            <person name="Fedorova E."/>
            <person name="Kohlen W."/>
            <person name="Bisseling T."/>
            <person name="Smit S."/>
            <person name="Geurts R."/>
        </authorList>
    </citation>
    <scope>NUCLEOTIDE SEQUENCE [LARGE SCALE GENOMIC DNA]</scope>
    <source>
        <strain evidence="2">cv. WU1-14</strain>
    </source>
</reference>
<dbReference type="AlphaFoldDB" id="A0A2P5CY19"/>
<gene>
    <name evidence="1" type="ORF">PanWU01x14_113740</name>
</gene>
<dbReference type="PANTHER" id="PTHR48449:SF1">
    <property type="entry name" value="DUF1985 DOMAIN-CONTAINING PROTEIN"/>
    <property type="match status" value="1"/>
</dbReference>
<organism evidence="1 2">
    <name type="scientific">Parasponia andersonii</name>
    <name type="common">Sponia andersonii</name>
    <dbReference type="NCBI Taxonomy" id="3476"/>
    <lineage>
        <taxon>Eukaryota</taxon>
        <taxon>Viridiplantae</taxon>
        <taxon>Streptophyta</taxon>
        <taxon>Embryophyta</taxon>
        <taxon>Tracheophyta</taxon>
        <taxon>Spermatophyta</taxon>
        <taxon>Magnoliopsida</taxon>
        <taxon>eudicotyledons</taxon>
        <taxon>Gunneridae</taxon>
        <taxon>Pentapetalae</taxon>
        <taxon>rosids</taxon>
        <taxon>fabids</taxon>
        <taxon>Rosales</taxon>
        <taxon>Cannabaceae</taxon>
        <taxon>Parasponia</taxon>
    </lineage>
</organism>
<name>A0A2P5CY19_PARAD</name>
<dbReference type="Proteomes" id="UP000237105">
    <property type="component" value="Unassembled WGS sequence"/>
</dbReference>
<protein>
    <submittedName>
        <fullName evidence="1">Uncharacterized protein</fullName>
    </submittedName>
</protein>
<sequence length="144" mass="16476">MNIHKIVHETMAVIKVKLTDEQKVLFGKTCMGHLLDVKNITLSRQIFYNMIMRQVSYEDSSNDDEVINIDVCGIVVPFTNVHLPVISGLKIYEDTNVHVVKLGDNIQDKYFSSHKVVKRETLDVVYSSMQAESDENVMKLALLY</sequence>
<evidence type="ECO:0000313" key="2">
    <source>
        <dbReference type="Proteomes" id="UP000237105"/>
    </source>
</evidence>
<feature type="non-terminal residue" evidence="1">
    <location>
        <position position="144"/>
    </location>
</feature>
<proteinExistence type="predicted"/>
<comment type="caution">
    <text evidence="1">The sequence shown here is derived from an EMBL/GenBank/DDBJ whole genome shotgun (WGS) entry which is preliminary data.</text>
</comment>